<reference evidence="1 2" key="1">
    <citation type="submission" date="2019-09" db="EMBL/GenBank/DDBJ databases">
        <title>Whole genome sequences of isolates from the Mars Exploration Rovers.</title>
        <authorList>
            <person name="Seuylemezian A."/>
            <person name="Vaishampayan P."/>
        </authorList>
    </citation>
    <scope>NUCLEOTIDE SEQUENCE [LARGE SCALE GENOMIC DNA]</scope>
    <source>
        <strain evidence="1 2">MER_TA_151</strain>
    </source>
</reference>
<dbReference type="OrthoDB" id="2887661at2"/>
<dbReference type="AlphaFoldDB" id="A0A5J5HPF4"/>
<proteinExistence type="predicted"/>
<dbReference type="Proteomes" id="UP000326671">
    <property type="component" value="Unassembled WGS sequence"/>
</dbReference>
<comment type="caution">
    <text evidence="1">The sequence shown here is derived from an EMBL/GenBank/DDBJ whole genome shotgun (WGS) entry which is preliminary data.</text>
</comment>
<protein>
    <submittedName>
        <fullName evidence="1">Uncharacterized protein</fullName>
    </submittedName>
</protein>
<gene>
    <name evidence="1" type="ORF">F4V44_12905</name>
</gene>
<dbReference type="RefSeq" id="WP_150440437.1">
    <property type="nucleotide sequence ID" value="NZ_VYKL01000019.1"/>
</dbReference>
<name>A0A5J5HPF4_9BACI</name>
<accession>A0A5J5HPF4</accession>
<dbReference type="EMBL" id="VYKL01000019">
    <property type="protein sequence ID" value="KAA9023560.1"/>
    <property type="molecule type" value="Genomic_DNA"/>
</dbReference>
<keyword evidence="2" id="KW-1185">Reference proteome</keyword>
<evidence type="ECO:0000313" key="2">
    <source>
        <dbReference type="Proteomes" id="UP000326671"/>
    </source>
</evidence>
<sequence>MNKYVMDQFFEDNPNNDRNWLKKFTEDTLNDVPENVKDVIIKEFEVQQDLIEELDLWYSNDVFIHLLMSKFIDEADELTRNELKEVYIGKKYSDEANATAHNLDPSYKGYLISFNFELEYQLFNLSEVFAAEILLCITHENIMKNLIATLLVSNIKALPNQSNVGMQVQKLLPEQLLKQYSDLSIYAYLGATAFIVAHEIGHHFLKHTDQNKDSILPFRSNNIRGGNINHEYEFAADEYALSLMLKSNEEGGFKIEYLAGPLIAILTLALEDECLDKSSDTHPSLKDRFFNIKDKIKSYCSEEEYETLFALTDRIINYIHEIKNPWNGNKWWV</sequence>
<evidence type="ECO:0000313" key="1">
    <source>
        <dbReference type="EMBL" id="KAA9023560.1"/>
    </source>
</evidence>
<organism evidence="1 2">
    <name type="scientific">Niallia endozanthoxylica</name>
    <dbReference type="NCBI Taxonomy" id="2036016"/>
    <lineage>
        <taxon>Bacteria</taxon>
        <taxon>Bacillati</taxon>
        <taxon>Bacillota</taxon>
        <taxon>Bacilli</taxon>
        <taxon>Bacillales</taxon>
        <taxon>Bacillaceae</taxon>
        <taxon>Niallia</taxon>
    </lineage>
</organism>